<dbReference type="AlphaFoldDB" id="A0A3N0Y2Y2"/>
<name>A0A3N0Y2Y2_ANAGA</name>
<feature type="compositionally biased region" description="Gly residues" evidence="1">
    <location>
        <begin position="39"/>
        <end position="53"/>
    </location>
</feature>
<evidence type="ECO:0000313" key="2">
    <source>
        <dbReference type="EMBL" id="ROL32994.1"/>
    </source>
</evidence>
<organism evidence="2 3">
    <name type="scientific">Anabarilius grahami</name>
    <name type="common">Kanglang fish</name>
    <name type="synonym">Barilius grahami</name>
    <dbReference type="NCBI Taxonomy" id="495550"/>
    <lineage>
        <taxon>Eukaryota</taxon>
        <taxon>Metazoa</taxon>
        <taxon>Chordata</taxon>
        <taxon>Craniata</taxon>
        <taxon>Vertebrata</taxon>
        <taxon>Euteleostomi</taxon>
        <taxon>Actinopterygii</taxon>
        <taxon>Neopterygii</taxon>
        <taxon>Teleostei</taxon>
        <taxon>Ostariophysi</taxon>
        <taxon>Cypriniformes</taxon>
        <taxon>Xenocyprididae</taxon>
        <taxon>Xenocypridinae</taxon>
        <taxon>Xenocypridinae incertae sedis</taxon>
        <taxon>Anabarilius</taxon>
    </lineage>
</organism>
<evidence type="ECO:0000313" key="3">
    <source>
        <dbReference type="Proteomes" id="UP000281406"/>
    </source>
</evidence>
<keyword evidence="3" id="KW-1185">Reference proteome</keyword>
<feature type="region of interest" description="Disordered" evidence="1">
    <location>
        <begin position="1"/>
        <end position="53"/>
    </location>
</feature>
<gene>
    <name evidence="2" type="ORF">DPX16_5889</name>
</gene>
<evidence type="ECO:0000256" key="1">
    <source>
        <dbReference type="SAM" id="MobiDB-lite"/>
    </source>
</evidence>
<accession>A0A3N0Y2Y2</accession>
<proteinExistence type="predicted"/>
<sequence length="230" mass="23686">MAEPDGAEGVEGRVRGYPCQSRAEDWKTRGRSMQQSGVNRGGTKGLKGNSRGGAKGLAVFSRGGERGRLGGIFLDTGDLELDWTSGDTGDLELDGKAETRKSFELEARYSSPSVVGVWVGLPFIPSYSTRTPSGTDDDDASSRTWSDSALGSCTEVMNGSGVVSGTGIAAGLSTVSVVGSGISSVSGVRGSWLGSGSGVGLVMSSSTGRRCREIHISPAPTHSTYSAKLP</sequence>
<protein>
    <submittedName>
        <fullName evidence="2">Uncharacterized protein</fullName>
    </submittedName>
</protein>
<dbReference type="EMBL" id="RJVU01053528">
    <property type="protein sequence ID" value="ROL32994.1"/>
    <property type="molecule type" value="Genomic_DNA"/>
</dbReference>
<comment type="caution">
    <text evidence="2">The sequence shown here is derived from an EMBL/GenBank/DDBJ whole genome shotgun (WGS) entry which is preliminary data.</text>
</comment>
<dbReference type="Proteomes" id="UP000281406">
    <property type="component" value="Unassembled WGS sequence"/>
</dbReference>
<reference evidence="2 3" key="1">
    <citation type="submission" date="2018-10" db="EMBL/GenBank/DDBJ databases">
        <title>Genome assembly for a Yunnan-Guizhou Plateau 3E fish, Anabarilius grahami (Regan), and its evolutionary and genetic applications.</title>
        <authorList>
            <person name="Jiang W."/>
        </authorList>
    </citation>
    <scope>NUCLEOTIDE SEQUENCE [LARGE SCALE GENOMIC DNA]</scope>
    <source>
        <strain evidence="2">AG-KIZ</strain>
        <tissue evidence="2">Muscle</tissue>
    </source>
</reference>